<dbReference type="PANTHER" id="PTHR45947">
    <property type="entry name" value="SULFOQUINOVOSYL TRANSFERASE SQD2"/>
    <property type="match status" value="1"/>
</dbReference>
<sequence>MRVLWVINAPIPAAASAVGVVPSHFATWIQSAHAALAQEPGLQLSVAFPSPGNPREGSSDGTNYYTFPPVHVGHESNESKAIETLIRRARPNIVHIFGTEGGHALAVARVCAGLNVPFVVGLQGLSTTIAQHYTSGLHASVVHGATVRDVIKRDNLSQQARKYAVGGRAESETLRLTRHVIGRTTWDRAVAHQINPEAAYFTVPETLRPAFYDARWTLDACQRKSLFVSQGHYPVKGLHFVLQAMPLILERHPEAQLWVSGLPPRAPGLRGRLKQTRYATHLRDMVRTANLEEHVHYTGVLDEVSMRDQYLSSHVFLSASTVENESNSLSEAKLLGMPVIASYVGGVVDRIDHGRSGWFYQHDAPYMLAYYVDQVFRDDQRARTMGEAARTDSLLLNDPGRNARVLCDVYARILQNPAV</sequence>
<evidence type="ECO:0000313" key="4">
    <source>
        <dbReference type="EMBL" id="MCG7322017.1"/>
    </source>
</evidence>
<dbReference type="CDD" id="cd03801">
    <property type="entry name" value="GT4_PimA-like"/>
    <property type="match status" value="1"/>
</dbReference>
<evidence type="ECO:0000313" key="5">
    <source>
        <dbReference type="Proteomes" id="UP001521931"/>
    </source>
</evidence>
<proteinExistence type="predicted"/>
<keyword evidence="5" id="KW-1185">Reference proteome</keyword>
<name>A0ABS9Q3X2_9MICO</name>
<dbReference type="Pfam" id="PF00534">
    <property type="entry name" value="Glycos_transf_1"/>
    <property type="match status" value="1"/>
</dbReference>
<dbReference type="Proteomes" id="UP001521931">
    <property type="component" value="Unassembled WGS sequence"/>
</dbReference>
<dbReference type="EMBL" id="JAKRCV010000023">
    <property type="protein sequence ID" value="MCG7322017.1"/>
    <property type="molecule type" value="Genomic_DNA"/>
</dbReference>
<evidence type="ECO:0000259" key="3">
    <source>
        <dbReference type="Pfam" id="PF00534"/>
    </source>
</evidence>
<reference evidence="4 5" key="1">
    <citation type="submission" date="2022-02" db="EMBL/GenBank/DDBJ databases">
        <title>Uncovering new skin microbiome diversity through culturing and metagenomics.</title>
        <authorList>
            <person name="Conlan S."/>
            <person name="Deming C."/>
            <person name="Nisc Comparative Sequencing Program N."/>
            <person name="Segre J.A."/>
        </authorList>
    </citation>
    <scope>NUCLEOTIDE SEQUENCE [LARGE SCALE GENOMIC DNA]</scope>
    <source>
        <strain evidence="4 5">ACRQZ</strain>
    </source>
</reference>
<keyword evidence="2" id="KW-0808">Transferase</keyword>
<dbReference type="InterPro" id="IPR050194">
    <property type="entry name" value="Glycosyltransferase_grp1"/>
</dbReference>
<dbReference type="SUPFAM" id="SSF53756">
    <property type="entry name" value="UDP-Glycosyltransferase/glycogen phosphorylase"/>
    <property type="match status" value="1"/>
</dbReference>
<accession>A0ABS9Q3X2</accession>
<feature type="domain" description="Glycosyl transferase family 1" evidence="3">
    <location>
        <begin position="232"/>
        <end position="391"/>
    </location>
</feature>
<dbReference type="PANTHER" id="PTHR45947:SF3">
    <property type="entry name" value="SULFOQUINOVOSYL TRANSFERASE SQD2"/>
    <property type="match status" value="1"/>
</dbReference>
<organism evidence="4 5">
    <name type="scientific">Arsenicicoccus bolidensis</name>
    <dbReference type="NCBI Taxonomy" id="229480"/>
    <lineage>
        <taxon>Bacteria</taxon>
        <taxon>Bacillati</taxon>
        <taxon>Actinomycetota</taxon>
        <taxon>Actinomycetes</taxon>
        <taxon>Micrococcales</taxon>
        <taxon>Intrasporangiaceae</taxon>
        <taxon>Arsenicicoccus</taxon>
    </lineage>
</organism>
<protein>
    <recommendedName>
        <fullName evidence="1">D-inositol 3-phosphate glycosyltransferase</fullName>
    </recommendedName>
</protein>
<dbReference type="InterPro" id="IPR001296">
    <property type="entry name" value="Glyco_trans_1"/>
</dbReference>
<evidence type="ECO:0000256" key="2">
    <source>
        <dbReference type="ARBA" id="ARBA00022679"/>
    </source>
</evidence>
<evidence type="ECO:0000256" key="1">
    <source>
        <dbReference type="ARBA" id="ARBA00021292"/>
    </source>
</evidence>
<dbReference type="Gene3D" id="3.40.50.2000">
    <property type="entry name" value="Glycogen Phosphorylase B"/>
    <property type="match status" value="2"/>
</dbReference>
<comment type="caution">
    <text evidence="4">The sequence shown here is derived from an EMBL/GenBank/DDBJ whole genome shotgun (WGS) entry which is preliminary data.</text>
</comment>
<gene>
    <name evidence="4" type="ORF">MHL29_08970</name>
</gene>